<gene>
    <name evidence="5" type="ORF">SAMN04488101_1055</name>
</gene>
<dbReference type="SUPFAM" id="SSF111369">
    <property type="entry name" value="HlyD-like secretion proteins"/>
    <property type="match status" value="1"/>
</dbReference>
<dbReference type="Gene3D" id="2.40.420.20">
    <property type="match status" value="1"/>
</dbReference>
<dbReference type="Gene3D" id="1.10.287.470">
    <property type="entry name" value="Helix hairpin bin"/>
    <property type="match status" value="1"/>
</dbReference>
<dbReference type="InterPro" id="IPR058792">
    <property type="entry name" value="Beta-barrel_RND_2"/>
</dbReference>
<evidence type="ECO:0000259" key="3">
    <source>
        <dbReference type="Pfam" id="PF25973"/>
    </source>
</evidence>
<feature type="domain" description="YknX-like C-terminal permuted SH3-like" evidence="4">
    <location>
        <begin position="300"/>
        <end position="364"/>
    </location>
</feature>
<dbReference type="NCBIfam" id="TIGR01730">
    <property type="entry name" value="RND_mfp"/>
    <property type="match status" value="1"/>
</dbReference>
<dbReference type="Pfam" id="PF25954">
    <property type="entry name" value="Beta-barrel_RND_2"/>
    <property type="match status" value="1"/>
</dbReference>
<dbReference type="PANTHER" id="PTHR30469:SF37">
    <property type="entry name" value="RAGD PROTEIN"/>
    <property type="match status" value="1"/>
</dbReference>
<dbReference type="Proteomes" id="UP000192678">
    <property type="component" value="Unassembled WGS sequence"/>
</dbReference>
<evidence type="ECO:0000313" key="5">
    <source>
        <dbReference type="EMBL" id="SMC89599.1"/>
    </source>
</evidence>
<dbReference type="EMBL" id="FWYB01000005">
    <property type="protein sequence ID" value="SMC89599.1"/>
    <property type="molecule type" value="Genomic_DNA"/>
</dbReference>
<dbReference type="PANTHER" id="PTHR30469">
    <property type="entry name" value="MULTIDRUG RESISTANCE PROTEIN MDTA"/>
    <property type="match status" value="1"/>
</dbReference>
<dbReference type="InterPro" id="IPR058637">
    <property type="entry name" value="YknX-like_C"/>
</dbReference>
<dbReference type="InterPro" id="IPR058647">
    <property type="entry name" value="BSH_CzcB-like"/>
</dbReference>
<keyword evidence="6" id="KW-1185">Reference proteome</keyword>
<protein>
    <submittedName>
        <fullName evidence="5">RND family efflux transporter, MFP subunit</fullName>
    </submittedName>
</protein>
<feature type="domain" description="CzcB-like barrel-sandwich hybrid" evidence="3">
    <location>
        <begin position="69"/>
        <end position="211"/>
    </location>
</feature>
<reference evidence="5 6" key="1">
    <citation type="submission" date="2017-04" db="EMBL/GenBank/DDBJ databases">
        <authorList>
            <person name="Afonso C.L."/>
            <person name="Miller P.J."/>
            <person name="Scott M.A."/>
            <person name="Spackman E."/>
            <person name="Goraichik I."/>
            <person name="Dimitrov K.M."/>
            <person name="Suarez D.L."/>
            <person name="Swayne D.E."/>
        </authorList>
    </citation>
    <scope>NUCLEOTIDE SEQUENCE [LARGE SCALE GENOMIC DNA]</scope>
    <source>
        <strain evidence="5 6">DSM 19625</strain>
    </source>
</reference>
<dbReference type="RefSeq" id="WP_084289361.1">
    <property type="nucleotide sequence ID" value="NZ_FWYB01000005.1"/>
</dbReference>
<comment type="similarity">
    <text evidence="1">Belongs to the membrane fusion protein (MFP) (TC 8.A.1) family.</text>
</comment>
<accession>A0A1W2CWI3</accession>
<proteinExistence type="inferred from homology"/>
<dbReference type="PROSITE" id="PS51257">
    <property type="entry name" value="PROKAR_LIPOPROTEIN"/>
    <property type="match status" value="1"/>
</dbReference>
<dbReference type="AlphaFoldDB" id="A0A1W2CWI3"/>
<evidence type="ECO:0000313" key="6">
    <source>
        <dbReference type="Proteomes" id="UP000192678"/>
    </source>
</evidence>
<dbReference type="STRING" id="475255.SAMN04488101_1055"/>
<dbReference type="Gene3D" id="2.40.50.100">
    <property type="match status" value="1"/>
</dbReference>
<dbReference type="OrthoDB" id="9806939at2"/>
<dbReference type="GO" id="GO:1990281">
    <property type="term" value="C:efflux pump complex"/>
    <property type="evidence" value="ECO:0007669"/>
    <property type="project" value="TreeGrafter"/>
</dbReference>
<evidence type="ECO:0000259" key="4">
    <source>
        <dbReference type="Pfam" id="PF25989"/>
    </source>
</evidence>
<dbReference type="InterPro" id="IPR006143">
    <property type="entry name" value="RND_pump_MFP"/>
</dbReference>
<feature type="domain" description="CusB-like beta-barrel" evidence="2">
    <location>
        <begin position="218"/>
        <end position="290"/>
    </location>
</feature>
<dbReference type="Pfam" id="PF25973">
    <property type="entry name" value="BSH_CzcB"/>
    <property type="match status" value="1"/>
</dbReference>
<evidence type="ECO:0000259" key="2">
    <source>
        <dbReference type="Pfam" id="PF25954"/>
    </source>
</evidence>
<sequence>MKQIICNPHTKLFYFLPLLLLIAACGNEKPKMAPSKSKNPTAVEVINPILDQPGYALELPGELKAFEEVVLYPKVKGFVKNILVDRGSKVRKGQLLAVLEAPEISQQYLAAKSDENKFYEDYLYSRQSYDRLKKASTKSGAVAEIELDRARSKFRSDSAAFASVKAKTGVSAQLQQYLRITAPFDGVITDKKVSLGALVGEGSQTALFSIAQTKNLRLTVAIPEKHAQSINKETKVSFTVANHPGKVFQSKLSRISGVLDQQSRSSTAEFDVNNSSAELGGGEYAQVKLNMRRPAPTTWLPVSSIVNAQSGTFIIKVADNIISRIPVSVGIRKGELQEVFGELQPEDQIVKAATEELTEGAKVVIK</sequence>
<evidence type="ECO:0000256" key="1">
    <source>
        <dbReference type="ARBA" id="ARBA00009477"/>
    </source>
</evidence>
<dbReference type="Gene3D" id="2.40.30.170">
    <property type="match status" value="1"/>
</dbReference>
<name>A0A1W2CWI3_9SPHI</name>
<dbReference type="Pfam" id="PF25989">
    <property type="entry name" value="YknX_C"/>
    <property type="match status" value="1"/>
</dbReference>
<dbReference type="GO" id="GO:0015562">
    <property type="term" value="F:efflux transmembrane transporter activity"/>
    <property type="evidence" value="ECO:0007669"/>
    <property type="project" value="TreeGrafter"/>
</dbReference>
<organism evidence="5 6">
    <name type="scientific">Pedobacter nyackensis</name>
    <dbReference type="NCBI Taxonomy" id="475255"/>
    <lineage>
        <taxon>Bacteria</taxon>
        <taxon>Pseudomonadati</taxon>
        <taxon>Bacteroidota</taxon>
        <taxon>Sphingobacteriia</taxon>
        <taxon>Sphingobacteriales</taxon>
        <taxon>Sphingobacteriaceae</taxon>
        <taxon>Pedobacter</taxon>
    </lineage>
</organism>